<gene>
    <name evidence="2" type="ORF">RHGRI_017138</name>
</gene>
<comment type="caution">
    <text evidence="2">The sequence shown here is derived from an EMBL/GenBank/DDBJ whole genome shotgun (WGS) entry which is preliminary data.</text>
</comment>
<sequence>MHTMFKTILLCSLAMLDTCNSIFSYSTLNDESSSMNGLLLYQFINSMLPLDEMLK</sequence>
<evidence type="ECO:0000313" key="2">
    <source>
        <dbReference type="EMBL" id="KAG5544603.1"/>
    </source>
</evidence>
<evidence type="ECO:0008006" key="4">
    <source>
        <dbReference type="Google" id="ProtNLM"/>
    </source>
</evidence>
<evidence type="ECO:0000256" key="1">
    <source>
        <dbReference type="SAM" id="SignalP"/>
    </source>
</evidence>
<keyword evidence="3" id="KW-1185">Reference proteome</keyword>
<evidence type="ECO:0000313" key="3">
    <source>
        <dbReference type="Proteomes" id="UP000823749"/>
    </source>
</evidence>
<name>A0AAV6JWS8_9ERIC</name>
<keyword evidence="1" id="KW-0732">Signal</keyword>
<dbReference type="Proteomes" id="UP000823749">
    <property type="component" value="Chromosome 6"/>
</dbReference>
<reference evidence="2 3" key="1">
    <citation type="submission" date="2020-08" db="EMBL/GenBank/DDBJ databases">
        <title>Plant Genome Project.</title>
        <authorList>
            <person name="Zhang R.-G."/>
        </authorList>
    </citation>
    <scope>NUCLEOTIDE SEQUENCE [LARGE SCALE GENOMIC DNA]</scope>
    <source>
        <strain evidence="2">WSP0</strain>
        <tissue evidence="2">Leaf</tissue>
    </source>
</reference>
<feature type="signal peptide" evidence="1">
    <location>
        <begin position="1"/>
        <end position="21"/>
    </location>
</feature>
<accession>A0AAV6JWS8</accession>
<dbReference type="EMBL" id="JACTNZ010000006">
    <property type="protein sequence ID" value="KAG5544603.1"/>
    <property type="molecule type" value="Genomic_DNA"/>
</dbReference>
<organism evidence="2 3">
    <name type="scientific">Rhododendron griersonianum</name>
    <dbReference type="NCBI Taxonomy" id="479676"/>
    <lineage>
        <taxon>Eukaryota</taxon>
        <taxon>Viridiplantae</taxon>
        <taxon>Streptophyta</taxon>
        <taxon>Embryophyta</taxon>
        <taxon>Tracheophyta</taxon>
        <taxon>Spermatophyta</taxon>
        <taxon>Magnoliopsida</taxon>
        <taxon>eudicotyledons</taxon>
        <taxon>Gunneridae</taxon>
        <taxon>Pentapetalae</taxon>
        <taxon>asterids</taxon>
        <taxon>Ericales</taxon>
        <taxon>Ericaceae</taxon>
        <taxon>Ericoideae</taxon>
        <taxon>Rhodoreae</taxon>
        <taxon>Rhododendron</taxon>
    </lineage>
</organism>
<protein>
    <recommendedName>
        <fullName evidence="4">Lipoprotein</fullName>
    </recommendedName>
</protein>
<proteinExistence type="predicted"/>
<feature type="chain" id="PRO_5043910673" description="Lipoprotein" evidence="1">
    <location>
        <begin position="22"/>
        <end position="55"/>
    </location>
</feature>
<dbReference type="AlphaFoldDB" id="A0AAV6JWS8"/>